<dbReference type="AlphaFoldDB" id="A0A7C9LNT3"/>
<accession>A0A7C9LNT3</accession>
<protein>
    <submittedName>
        <fullName evidence="1">Uncharacterized protein</fullName>
    </submittedName>
</protein>
<dbReference type="RefSeq" id="WP_155715192.1">
    <property type="nucleotide sequence ID" value="NZ_VVIQ01000002.1"/>
</dbReference>
<keyword evidence="2" id="KW-1185">Reference proteome</keyword>
<comment type="caution">
    <text evidence="1">The sequence shown here is derived from an EMBL/GenBank/DDBJ whole genome shotgun (WGS) entry which is preliminary data.</text>
</comment>
<proteinExistence type="predicted"/>
<dbReference type="Proteomes" id="UP000482295">
    <property type="component" value="Unassembled WGS sequence"/>
</dbReference>
<evidence type="ECO:0000313" key="2">
    <source>
        <dbReference type="Proteomes" id="UP000482295"/>
    </source>
</evidence>
<reference evidence="1 2" key="1">
    <citation type="submission" date="2019-09" db="EMBL/GenBank/DDBJ databases">
        <title>Prevotella A2879 sp. nov., isolated from an abscess of a patient.</title>
        <authorList>
            <person name="Buhl M."/>
            <person name="Oberhettinger P."/>
        </authorList>
    </citation>
    <scope>NUCLEOTIDE SEQUENCE [LARGE SCALE GENOMIC DNA]</scope>
    <source>
        <strain evidence="1 2">A2879</strain>
    </source>
</reference>
<organism evidence="1 2">
    <name type="scientific">Prevotella vespertina</name>
    <dbReference type="NCBI Taxonomy" id="2608404"/>
    <lineage>
        <taxon>Bacteria</taxon>
        <taxon>Pseudomonadati</taxon>
        <taxon>Bacteroidota</taxon>
        <taxon>Bacteroidia</taxon>
        <taxon>Bacteroidales</taxon>
        <taxon>Prevotellaceae</taxon>
        <taxon>Prevotella</taxon>
    </lineage>
</organism>
<dbReference type="EMBL" id="VVIQ01000002">
    <property type="protein sequence ID" value="MUL27158.1"/>
    <property type="molecule type" value="Genomic_DNA"/>
</dbReference>
<name>A0A7C9LNT3_9BACT</name>
<gene>
    <name evidence="1" type="ORF">F0475_02210</name>
</gene>
<sequence>MKKSEFLERVKFIKDFLSKGFEDYMKEDITGSEFQDLMRLAVKLTPNYCVPFDDEEEDYEEAFNNAPNDCEMEKLDDSEIKMQEEYLYEFIDNFPNWDSSKLTLKGGNSFLTMFVSDYMI</sequence>
<evidence type="ECO:0000313" key="1">
    <source>
        <dbReference type="EMBL" id="MUL27158.1"/>
    </source>
</evidence>